<dbReference type="SUPFAM" id="SSF48317">
    <property type="entry name" value="Acid phosphatase/Vanadium-dependent haloperoxidase"/>
    <property type="match status" value="1"/>
</dbReference>
<dbReference type="SMART" id="SM00014">
    <property type="entry name" value="acidPPc"/>
    <property type="match status" value="1"/>
</dbReference>
<dbReference type="CDD" id="cd03392">
    <property type="entry name" value="PAP2_like_2"/>
    <property type="match status" value="1"/>
</dbReference>
<name>A0ABX8FFN2_9BACI</name>
<feature type="transmembrane region" description="Helical" evidence="1">
    <location>
        <begin position="190"/>
        <end position="211"/>
    </location>
</feature>
<dbReference type="EMBL" id="CP071709">
    <property type="protein sequence ID" value="QVY62799.1"/>
    <property type="molecule type" value="Genomic_DNA"/>
</dbReference>
<feature type="domain" description="Phosphatidic acid phosphatase type 2/haloperoxidase" evidence="2">
    <location>
        <begin position="87"/>
        <end position="201"/>
    </location>
</feature>
<dbReference type="PANTHER" id="PTHR14969">
    <property type="entry name" value="SPHINGOSINE-1-PHOSPHATE PHOSPHOHYDROLASE"/>
    <property type="match status" value="1"/>
</dbReference>
<reference evidence="3 4" key="1">
    <citation type="submission" date="2021-03" db="EMBL/GenBank/DDBJ databases">
        <title>The first data on the complete genome of the tetrodotoxin-producing bacterium.</title>
        <authorList>
            <person name="Melnikova D.I."/>
            <person name="Nijland R."/>
            <person name="Magarlamov T.Y."/>
        </authorList>
    </citation>
    <scope>NUCLEOTIDE SEQUENCE [LARGE SCALE GENOMIC DNA]</scope>
    <source>
        <strain evidence="3 4">1839</strain>
    </source>
</reference>
<dbReference type="Proteomes" id="UP000679247">
    <property type="component" value="Chromosome"/>
</dbReference>
<protein>
    <submittedName>
        <fullName evidence="3">Phosphatase PAP2 family protein</fullName>
    </submittedName>
</protein>
<proteinExistence type="predicted"/>
<feature type="transmembrane region" description="Helical" evidence="1">
    <location>
        <begin position="61"/>
        <end position="79"/>
    </location>
</feature>
<accession>A0ABX8FFN2</accession>
<dbReference type="InterPro" id="IPR000326">
    <property type="entry name" value="PAP2/HPO"/>
</dbReference>
<dbReference type="Pfam" id="PF01569">
    <property type="entry name" value="PAP2"/>
    <property type="match status" value="1"/>
</dbReference>
<sequence length="220" mass="24473">MNVRNSKLSYVFLAIAIIFTILLVMAVQTGERLSFDVQVTAVSSDLFGGELLHQLFIGLNWLGNTMGVGVVAIIFILWLGFFKRDFVGITVFVFAVAVGNEVNKWLKNTIGRERPDAEHLVEVNSLSFPSGHAMISMILYFMMGYLIIMSLQKSAARWLVGVLAATMILLMGISRIVLGVHYPTDVAAGYTFGFIWVFLCIILYELLLGVLGERRKEKGN</sequence>
<keyword evidence="4" id="KW-1185">Reference proteome</keyword>
<keyword evidence="1" id="KW-1133">Transmembrane helix</keyword>
<gene>
    <name evidence="3" type="ORF">J1899_07055</name>
</gene>
<feature type="transmembrane region" description="Helical" evidence="1">
    <location>
        <begin position="86"/>
        <end position="106"/>
    </location>
</feature>
<evidence type="ECO:0000256" key="1">
    <source>
        <dbReference type="SAM" id="Phobius"/>
    </source>
</evidence>
<keyword evidence="1" id="KW-0812">Transmembrane</keyword>
<keyword evidence="1" id="KW-0472">Membrane</keyword>
<feature type="transmembrane region" description="Helical" evidence="1">
    <location>
        <begin position="7"/>
        <end position="27"/>
    </location>
</feature>
<evidence type="ECO:0000313" key="4">
    <source>
        <dbReference type="Proteomes" id="UP000679247"/>
    </source>
</evidence>
<feature type="transmembrane region" description="Helical" evidence="1">
    <location>
        <begin position="126"/>
        <end position="148"/>
    </location>
</feature>
<dbReference type="PANTHER" id="PTHR14969:SF13">
    <property type="entry name" value="AT30094P"/>
    <property type="match status" value="1"/>
</dbReference>
<evidence type="ECO:0000313" key="3">
    <source>
        <dbReference type="EMBL" id="QVY62799.1"/>
    </source>
</evidence>
<evidence type="ECO:0000259" key="2">
    <source>
        <dbReference type="SMART" id="SM00014"/>
    </source>
</evidence>
<dbReference type="RefSeq" id="WP_214478186.1">
    <property type="nucleotide sequence ID" value="NZ_CP071709.1"/>
</dbReference>
<feature type="transmembrane region" description="Helical" evidence="1">
    <location>
        <begin position="155"/>
        <end position="178"/>
    </location>
</feature>
<dbReference type="InterPro" id="IPR036938">
    <property type="entry name" value="PAP2/HPO_sf"/>
</dbReference>
<organism evidence="3 4">
    <name type="scientific">Cytobacillus gottheilii</name>
    <dbReference type="NCBI Taxonomy" id="859144"/>
    <lineage>
        <taxon>Bacteria</taxon>
        <taxon>Bacillati</taxon>
        <taxon>Bacillota</taxon>
        <taxon>Bacilli</taxon>
        <taxon>Bacillales</taxon>
        <taxon>Bacillaceae</taxon>
        <taxon>Cytobacillus</taxon>
    </lineage>
</organism>
<dbReference type="Gene3D" id="1.20.144.10">
    <property type="entry name" value="Phosphatidic acid phosphatase type 2/haloperoxidase"/>
    <property type="match status" value="1"/>
</dbReference>